<dbReference type="Gene3D" id="3.30.470.30">
    <property type="entry name" value="DNA ligase/mRNA capping enzyme"/>
    <property type="match status" value="1"/>
</dbReference>
<evidence type="ECO:0000313" key="25">
    <source>
        <dbReference type="EMBL" id="EFN89653.1"/>
    </source>
</evidence>
<dbReference type="Gene3D" id="3.30.1740.10">
    <property type="entry name" value="Zinc finger, PARP-type"/>
    <property type="match status" value="1"/>
</dbReference>
<keyword evidence="17" id="KW-0131">Cell cycle</keyword>
<dbReference type="SMART" id="SM01336">
    <property type="entry name" value="zf-PARP"/>
    <property type="match status" value="1"/>
</dbReference>
<keyword evidence="13" id="KW-0460">Magnesium</keyword>
<evidence type="ECO:0000256" key="18">
    <source>
        <dbReference type="ARBA" id="ARBA00034003"/>
    </source>
</evidence>
<dbReference type="Pfam" id="PF04675">
    <property type="entry name" value="DNA_ligase_A_N"/>
    <property type="match status" value="1"/>
</dbReference>
<keyword evidence="15 19" id="KW-0234">DNA repair</keyword>
<dbReference type="InterPro" id="IPR012340">
    <property type="entry name" value="NA-bd_OB-fold"/>
</dbReference>
<dbReference type="KEGG" id="hst:105182731"/>
<dbReference type="NCBIfam" id="TIGR00574">
    <property type="entry name" value="dnl1"/>
    <property type="match status" value="1"/>
</dbReference>
<dbReference type="GO" id="GO:0070421">
    <property type="term" value="C:DNA ligase III-XRCC1 complex"/>
    <property type="evidence" value="ECO:0007669"/>
    <property type="project" value="TreeGrafter"/>
</dbReference>
<keyword evidence="26" id="KW-1185">Reference proteome</keyword>
<dbReference type="EC" id="6.5.1.1" evidence="19"/>
<dbReference type="FunFam" id="2.40.50.140:FF:000085">
    <property type="entry name" value="DNA ligase"/>
    <property type="match status" value="1"/>
</dbReference>
<evidence type="ECO:0000256" key="16">
    <source>
        <dbReference type="ARBA" id="ARBA00023242"/>
    </source>
</evidence>
<evidence type="ECO:0000256" key="11">
    <source>
        <dbReference type="ARBA" id="ARBA00022833"/>
    </source>
</evidence>
<feature type="domain" description="BRCT" evidence="24">
    <location>
        <begin position="928"/>
        <end position="1013"/>
    </location>
</feature>
<evidence type="ECO:0000256" key="20">
    <source>
        <dbReference type="RuleBase" id="RU004196"/>
    </source>
</evidence>
<keyword evidence="9 19" id="KW-0227">DNA damage</keyword>
<comment type="cofactor">
    <cofactor evidence="1">
        <name>Mg(2+)</name>
        <dbReference type="ChEBI" id="CHEBI:18420"/>
    </cofactor>
</comment>
<dbReference type="PROSITE" id="PS50160">
    <property type="entry name" value="DNA_LIGASE_A3"/>
    <property type="match status" value="1"/>
</dbReference>
<dbReference type="Proteomes" id="UP000008237">
    <property type="component" value="Unassembled WGS sequence"/>
</dbReference>
<evidence type="ECO:0000256" key="14">
    <source>
        <dbReference type="ARBA" id="ARBA00023172"/>
    </source>
</evidence>
<dbReference type="InterPro" id="IPR036599">
    <property type="entry name" value="DNA_ligase_N_sf"/>
</dbReference>
<dbReference type="PANTHER" id="PTHR45674">
    <property type="entry name" value="DNA LIGASE 1/3 FAMILY MEMBER"/>
    <property type="match status" value="1"/>
</dbReference>
<dbReference type="GO" id="GO:0003677">
    <property type="term" value="F:DNA binding"/>
    <property type="evidence" value="ECO:0007669"/>
    <property type="project" value="InterPro"/>
</dbReference>
<accession>E2B3R6</accession>
<evidence type="ECO:0000256" key="4">
    <source>
        <dbReference type="ARBA" id="ARBA00022598"/>
    </source>
</evidence>
<gene>
    <name evidence="25" type="ORF">EAI_10611</name>
</gene>
<evidence type="ECO:0000256" key="6">
    <source>
        <dbReference type="ARBA" id="ARBA00022705"/>
    </source>
</evidence>
<dbReference type="GO" id="GO:0006273">
    <property type="term" value="P:lagging strand elongation"/>
    <property type="evidence" value="ECO:0007669"/>
    <property type="project" value="TreeGrafter"/>
</dbReference>
<keyword evidence="4 19" id="KW-0436">Ligase</keyword>
<dbReference type="InterPro" id="IPR012308">
    <property type="entry name" value="DNA_ligase_ATP-dep_N"/>
</dbReference>
<dbReference type="InterPro" id="IPR036420">
    <property type="entry name" value="BRCT_dom_sf"/>
</dbReference>
<feature type="region of interest" description="Disordered" evidence="21">
    <location>
        <begin position="109"/>
        <end position="167"/>
    </location>
</feature>
<evidence type="ECO:0000256" key="15">
    <source>
        <dbReference type="ARBA" id="ARBA00023204"/>
    </source>
</evidence>
<dbReference type="Gene3D" id="1.10.3260.10">
    <property type="entry name" value="DNA ligase, ATP-dependent, N-terminal domain"/>
    <property type="match status" value="1"/>
</dbReference>
<dbReference type="Gene3D" id="3.40.50.10190">
    <property type="entry name" value="BRCT domain"/>
    <property type="match status" value="1"/>
</dbReference>
<dbReference type="FunFam" id="1.10.3260.10:FF:000002">
    <property type="entry name" value="DNA ligase"/>
    <property type="match status" value="1"/>
</dbReference>
<feature type="compositionally biased region" description="Basic and acidic residues" evidence="21">
    <location>
        <begin position="814"/>
        <end position="830"/>
    </location>
</feature>
<dbReference type="FunCoup" id="E2B3R6">
    <property type="interactions" value="1312"/>
</dbReference>
<dbReference type="SUPFAM" id="SSF57716">
    <property type="entry name" value="Glucocorticoid receptor-like (DNA-binding domain)"/>
    <property type="match status" value="1"/>
</dbReference>
<dbReference type="Gene3D" id="3.30.1490.70">
    <property type="match status" value="1"/>
</dbReference>
<evidence type="ECO:0000256" key="17">
    <source>
        <dbReference type="ARBA" id="ARBA00023306"/>
    </source>
</evidence>
<feature type="region of interest" description="Disordered" evidence="21">
    <location>
        <begin position="864"/>
        <end position="925"/>
    </location>
</feature>
<dbReference type="FunFam" id="3.30.470.30:FF:000003">
    <property type="entry name" value="DNA ligase"/>
    <property type="match status" value="1"/>
</dbReference>
<sequence length="1035" mass="117097">MSSDVEEAEGEQDKSFVVERAKSGRAKCKKCKCTIEKDELRIGKLVVSFFDGKLMPAWHHVTCIIEVFAKQRATTKRIEDPEKDVKGWERLSDEDKQLVLDKLEELERSSPAKDAKKTATLRKAAGESSRAVANKNSNQKAKKTATIEKEKNETKGKDECKDERAKGKVPSKDDSFREFRRVCSNVADVDAYTDKTAIIRKMFTRRTQGDGFRGDVVLWCKLLLPGAVKRIYNLQSKQLIKLFARLLLQDEDSMLEHLEQGDVAETISVFFENSVAVSPCAKSVLTIQDVDLFLERLSHLTKEEEQIQHFRTVIDKCTANDLKMIVRLVKHDLRINAGPKHILEGIHEDAYKAFQMSRDLETVVRRFWPDLKDQDKSSISGSPSSSCDKVALSLMTPVLPMLAEACTSVEMAMRKCPNGMLSEVKYDGERVQVHKSGNEFRYFSRSLKPVMPHKVNLFKDYIARAFPDGDDLILDSEILMVDNETGQPLPFGTLGIHKKAKFKNANVCLFVFDCLYYNGEILMNKTMSERRRILRDRITEIPNRIMLSEVHEVHDPQDLTKMIVKVLKQGLEGLVLKDINSKYEPGKRHWLKVKKDYLCGGAMADSADLVVLGAWYGTGNKGGMMSIFLMGCYDEKSDKWLTVTKVHTGHDDATLAALQNELDMVKIGKDTEKLPDWLLAKKPMVPDFVAKDPKKQPVWEITGAEFTNQGVHTADGISIRFPRVTRIRHDKNWSTATTLNELRELFRKKPESVDFSLLLGSLDVKDILTKKSFGSPETSPSPEKMKKITSWFDDEPSTSSAALKCKIKEEPLDVSKEFSKGQKRDKHDDSSDSIAGVRSERKRLKVERDIKKEIEDPSLTVVKTKERKKKKNKKEDEEKESDLVARQAKKQKPEEDHYVNQLTGGMDAEESSSGETSVFDSDAENDGSNAVVLEDVRAILAPGFNDNAKKGVRKLLRTLGATLVTHKNRFNSTHVIHARTEIPSTYLEDFTDFPKTVKHVNVSWLEAAARSGKQDESSYAVQLVGDYCECPCTHR</sequence>
<dbReference type="InterPro" id="IPR012310">
    <property type="entry name" value="DNA_ligase_ATP-dep_cent"/>
</dbReference>
<dbReference type="InterPro" id="IPR001510">
    <property type="entry name" value="Znf_PARP"/>
</dbReference>
<keyword evidence="8 19" id="KW-0547">Nucleotide-binding</keyword>
<dbReference type="SUPFAM" id="SSF56091">
    <property type="entry name" value="DNA ligase/mRNA capping enzyme, catalytic domain"/>
    <property type="match status" value="1"/>
</dbReference>
<evidence type="ECO:0000256" key="19">
    <source>
        <dbReference type="RuleBase" id="RU000617"/>
    </source>
</evidence>
<dbReference type="SUPFAM" id="SSF117018">
    <property type="entry name" value="ATP-dependent DNA ligase DNA-binding domain"/>
    <property type="match status" value="1"/>
</dbReference>
<dbReference type="EMBL" id="GL445398">
    <property type="protein sequence ID" value="EFN89653.1"/>
    <property type="molecule type" value="Genomic_DNA"/>
</dbReference>
<reference evidence="25 26" key="1">
    <citation type="journal article" date="2010" name="Science">
        <title>Genomic comparison of the ants Camponotus floridanus and Harpegnathos saltator.</title>
        <authorList>
            <person name="Bonasio R."/>
            <person name="Zhang G."/>
            <person name="Ye C."/>
            <person name="Mutti N.S."/>
            <person name="Fang X."/>
            <person name="Qin N."/>
            <person name="Donahue G."/>
            <person name="Yang P."/>
            <person name="Li Q."/>
            <person name="Li C."/>
            <person name="Zhang P."/>
            <person name="Huang Z."/>
            <person name="Berger S.L."/>
            <person name="Reinberg D."/>
            <person name="Wang J."/>
            <person name="Liebig J."/>
        </authorList>
    </citation>
    <scope>NUCLEOTIDE SEQUENCE [LARGE SCALE GENOMIC DNA]</scope>
    <source>
        <strain evidence="25 26">R22 G/1</strain>
    </source>
</reference>
<evidence type="ECO:0000259" key="24">
    <source>
        <dbReference type="PROSITE" id="PS50172"/>
    </source>
</evidence>
<dbReference type="InterPro" id="IPR050191">
    <property type="entry name" value="ATP-dep_DNA_ligase"/>
</dbReference>
<dbReference type="Gene3D" id="2.40.50.140">
    <property type="entry name" value="Nucleic acid-binding proteins"/>
    <property type="match status" value="1"/>
</dbReference>
<comment type="subcellular location">
    <subcellularLocation>
        <location evidence="2">Nucleus</location>
    </subcellularLocation>
</comment>
<dbReference type="GO" id="GO:0006302">
    <property type="term" value="P:double-strand break repair"/>
    <property type="evidence" value="ECO:0007669"/>
    <property type="project" value="TreeGrafter"/>
</dbReference>
<dbReference type="PhylomeDB" id="E2B3R6"/>
<evidence type="ECO:0000256" key="7">
    <source>
        <dbReference type="ARBA" id="ARBA00022723"/>
    </source>
</evidence>
<dbReference type="GO" id="GO:0005524">
    <property type="term" value="F:ATP binding"/>
    <property type="evidence" value="ECO:0007669"/>
    <property type="project" value="UniProtKB-KW"/>
</dbReference>
<dbReference type="SUPFAM" id="SSF52113">
    <property type="entry name" value="BRCT domain"/>
    <property type="match status" value="1"/>
</dbReference>
<feature type="region of interest" description="Disordered" evidence="21">
    <location>
        <begin position="771"/>
        <end position="796"/>
    </location>
</feature>
<keyword evidence="5" id="KW-0132">Cell division</keyword>
<dbReference type="CDD" id="cd07967">
    <property type="entry name" value="OBF_DNA_ligase_III"/>
    <property type="match status" value="1"/>
</dbReference>
<organism evidence="26">
    <name type="scientific">Harpegnathos saltator</name>
    <name type="common">Jerdon's jumping ant</name>
    <dbReference type="NCBI Taxonomy" id="610380"/>
    <lineage>
        <taxon>Eukaryota</taxon>
        <taxon>Metazoa</taxon>
        <taxon>Ecdysozoa</taxon>
        <taxon>Arthropoda</taxon>
        <taxon>Hexapoda</taxon>
        <taxon>Insecta</taxon>
        <taxon>Pterygota</taxon>
        <taxon>Neoptera</taxon>
        <taxon>Endopterygota</taxon>
        <taxon>Hymenoptera</taxon>
        <taxon>Apocrita</taxon>
        <taxon>Aculeata</taxon>
        <taxon>Formicoidea</taxon>
        <taxon>Formicidae</taxon>
        <taxon>Ponerinae</taxon>
        <taxon>Ponerini</taxon>
        <taxon>Harpegnathos</taxon>
    </lineage>
</organism>
<dbReference type="InterPro" id="IPR001357">
    <property type="entry name" value="BRCT_dom"/>
</dbReference>
<dbReference type="PROSITE" id="PS50064">
    <property type="entry name" value="ZF_PARP_2"/>
    <property type="match status" value="1"/>
</dbReference>
<evidence type="ECO:0000259" key="22">
    <source>
        <dbReference type="PROSITE" id="PS50064"/>
    </source>
</evidence>
<feature type="domain" description="PARP-type" evidence="22">
    <location>
        <begin position="16"/>
        <end position="107"/>
    </location>
</feature>
<comment type="catalytic activity">
    <reaction evidence="18 19">
        <text>ATP + (deoxyribonucleotide)n-3'-hydroxyl + 5'-phospho-(deoxyribonucleotide)m = (deoxyribonucleotide)n+m + AMP + diphosphate.</text>
        <dbReference type="EC" id="6.5.1.1"/>
    </reaction>
</comment>
<evidence type="ECO:0000256" key="1">
    <source>
        <dbReference type="ARBA" id="ARBA00001946"/>
    </source>
</evidence>
<dbReference type="OrthoDB" id="206088at2759"/>
<dbReference type="GO" id="GO:0008270">
    <property type="term" value="F:zinc ion binding"/>
    <property type="evidence" value="ECO:0007669"/>
    <property type="project" value="UniProtKB-KW"/>
</dbReference>
<keyword evidence="6" id="KW-0235">DNA replication</keyword>
<evidence type="ECO:0000313" key="26">
    <source>
        <dbReference type="Proteomes" id="UP000008237"/>
    </source>
</evidence>
<dbReference type="STRING" id="610380.E2B3R6"/>
<evidence type="ECO:0000259" key="23">
    <source>
        <dbReference type="PROSITE" id="PS50160"/>
    </source>
</evidence>
<keyword evidence="10" id="KW-0863">Zinc-finger</keyword>
<evidence type="ECO:0000256" key="5">
    <source>
        <dbReference type="ARBA" id="ARBA00022618"/>
    </source>
</evidence>
<keyword evidence="7" id="KW-0479">Metal-binding</keyword>
<dbReference type="InterPro" id="IPR000977">
    <property type="entry name" value="DNA_ligase_ATP-dep"/>
</dbReference>
<evidence type="ECO:0000256" key="9">
    <source>
        <dbReference type="ARBA" id="ARBA00022763"/>
    </source>
</evidence>
<dbReference type="GO" id="GO:0071897">
    <property type="term" value="P:DNA biosynthetic process"/>
    <property type="evidence" value="ECO:0007669"/>
    <property type="project" value="InterPro"/>
</dbReference>
<dbReference type="PROSITE" id="PS50172">
    <property type="entry name" value="BRCT"/>
    <property type="match status" value="1"/>
</dbReference>
<evidence type="ECO:0000256" key="12">
    <source>
        <dbReference type="ARBA" id="ARBA00022840"/>
    </source>
</evidence>
<dbReference type="InParanoid" id="E2B3R6"/>
<dbReference type="InterPro" id="IPR012309">
    <property type="entry name" value="DNA_ligase_ATP-dep_C"/>
</dbReference>
<dbReference type="PROSITE" id="PS00347">
    <property type="entry name" value="ZF_PARP_1"/>
    <property type="match status" value="1"/>
</dbReference>
<dbReference type="CDD" id="cd00027">
    <property type="entry name" value="BRCT"/>
    <property type="match status" value="1"/>
</dbReference>
<protein>
    <recommendedName>
        <fullName evidence="19">DNA ligase</fullName>
        <ecNumber evidence="19">6.5.1.1</ecNumber>
    </recommendedName>
</protein>
<keyword evidence="16" id="KW-0539">Nucleus</keyword>
<dbReference type="PROSITE" id="PS00333">
    <property type="entry name" value="DNA_LIGASE_A2"/>
    <property type="match status" value="1"/>
</dbReference>
<proteinExistence type="inferred from homology"/>
<dbReference type="OMA" id="GRWCTVT"/>
<comment type="similarity">
    <text evidence="3 20">Belongs to the ATP-dependent DNA ligase family.</text>
</comment>
<evidence type="ECO:0000256" key="8">
    <source>
        <dbReference type="ARBA" id="ARBA00022741"/>
    </source>
</evidence>
<evidence type="ECO:0000256" key="3">
    <source>
        <dbReference type="ARBA" id="ARBA00007572"/>
    </source>
</evidence>
<feature type="region of interest" description="Disordered" evidence="21">
    <location>
        <begin position="814"/>
        <end position="841"/>
    </location>
</feature>
<dbReference type="Pfam" id="PF01068">
    <property type="entry name" value="DNA_ligase_A_M"/>
    <property type="match status" value="1"/>
</dbReference>
<evidence type="ECO:0000256" key="2">
    <source>
        <dbReference type="ARBA" id="ARBA00004123"/>
    </source>
</evidence>
<dbReference type="AlphaFoldDB" id="E2B3R6"/>
<dbReference type="PANTHER" id="PTHR45674:SF9">
    <property type="entry name" value="DNA LIGASE 3"/>
    <property type="match status" value="1"/>
</dbReference>
<evidence type="ECO:0000256" key="21">
    <source>
        <dbReference type="SAM" id="MobiDB-lite"/>
    </source>
</evidence>
<feature type="domain" description="ATP-dependent DNA ligase family profile" evidence="23">
    <location>
        <begin position="500"/>
        <end position="634"/>
    </location>
</feature>
<dbReference type="SUPFAM" id="SSF50249">
    <property type="entry name" value="Nucleic acid-binding proteins"/>
    <property type="match status" value="1"/>
</dbReference>
<keyword evidence="12 19" id="KW-0067">ATP-binding</keyword>
<dbReference type="GO" id="GO:0006310">
    <property type="term" value="P:DNA recombination"/>
    <property type="evidence" value="ECO:0007669"/>
    <property type="project" value="UniProtKB-KW"/>
</dbReference>
<dbReference type="GO" id="GO:0003910">
    <property type="term" value="F:DNA ligase (ATP) activity"/>
    <property type="evidence" value="ECO:0007669"/>
    <property type="project" value="UniProtKB-EC"/>
</dbReference>
<evidence type="ECO:0000256" key="13">
    <source>
        <dbReference type="ARBA" id="ARBA00022842"/>
    </source>
</evidence>
<dbReference type="GO" id="GO:0051301">
    <property type="term" value="P:cell division"/>
    <property type="evidence" value="ECO:0007669"/>
    <property type="project" value="UniProtKB-KW"/>
</dbReference>
<dbReference type="Pfam" id="PF04679">
    <property type="entry name" value="DNA_ligase_A_C"/>
    <property type="match status" value="1"/>
</dbReference>
<dbReference type="CDD" id="cd07902">
    <property type="entry name" value="Adenylation_DNA_ligase_III"/>
    <property type="match status" value="1"/>
</dbReference>
<dbReference type="PROSITE" id="PS00697">
    <property type="entry name" value="DNA_LIGASE_A1"/>
    <property type="match status" value="1"/>
</dbReference>
<keyword evidence="14 19" id="KW-0233">DNA recombination</keyword>
<dbReference type="Pfam" id="PF00645">
    <property type="entry name" value="zf-PARP"/>
    <property type="match status" value="1"/>
</dbReference>
<dbReference type="InterPro" id="IPR016059">
    <property type="entry name" value="DNA_ligase_ATP-dep_CS"/>
</dbReference>
<keyword evidence="11" id="KW-0862">Zinc</keyword>
<dbReference type="InterPro" id="IPR036957">
    <property type="entry name" value="Znf_PARP_sf"/>
</dbReference>
<feature type="compositionally biased region" description="Basic and acidic residues" evidence="21">
    <location>
        <begin position="145"/>
        <end position="167"/>
    </location>
</feature>
<evidence type="ECO:0000256" key="10">
    <source>
        <dbReference type="ARBA" id="ARBA00022771"/>
    </source>
</evidence>
<name>E2B3R6_HARSA</name>